<comment type="catalytic activity">
    <reaction evidence="16">
        <text>pyruvate + ATP = phosphoenolpyruvate + ADP + H(+)</text>
        <dbReference type="Rhea" id="RHEA:18157"/>
        <dbReference type="ChEBI" id="CHEBI:15361"/>
        <dbReference type="ChEBI" id="CHEBI:15378"/>
        <dbReference type="ChEBI" id="CHEBI:30616"/>
        <dbReference type="ChEBI" id="CHEBI:58702"/>
        <dbReference type="ChEBI" id="CHEBI:456216"/>
        <dbReference type="EC" id="2.7.1.40"/>
    </reaction>
</comment>
<keyword evidence="10 16" id="KW-0418">Kinase</keyword>
<dbReference type="Gene3D" id="2.40.33.10">
    <property type="entry name" value="PK beta-barrel domain-like"/>
    <property type="match status" value="1"/>
</dbReference>
<evidence type="ECO:0000256" key="13">
    <source>
        <dbReference type="ARBA" id="ARBA00023152"/>
    </source>
</evidence>
<evidence type="ECO:0000256" key="5">
    <source>
        <dbReference type="ARBA" id="ARBA00012142"/>
    </source>
</evidence>
<keyword evidence="20" id="KW-1185">Reference proteome</keyword>
<evidence type="ECO:0000259" key="17">
    <source>
        <dbReference type="Pfam" id="PF00224"/>
    </source>
</evidence>
<evidence type="ECO:0000313" key="19">
    <source>
        <dbReference type="EMBL" id="MBC9711414.1"/>
    </source>
</evidence>
<dbReference type="InterPro" id="IPR036918">
    <property type="entry name" value="Pyrv_Knase_C_sf"/>
</dbReference>
<dbReference type="Pfam" id="PF00224">
    <property type="entry name" value="PK"/>
    <property type="match status" value="1"/>
</dbReference>
<comment type="subunit">
    <text evidence="4">Homotetramer.</text>
</comment>
<keyword evidence="8" id="KW-0479">Metal-binding</keyword>
<evidence type="ECO:0000256" key="9">
    <source>
        <dbReference type="ARBA" id="ARBA00022741"/>
    </source>
</evidence>
<dbReference type="Gene3D" id="3.20.20.60">
    <property type="entry name" value="Phosphoenolpyruvate-binding domains"/>
    <property type="match status" value="1"/>
</dbReference>
<evidence type="ECO:0000259" key="18">
    <source>
        <dbReference type="Pfam" id="PF02887"/>
    </source>
</evidence>
<keyword evidence="7 16" id="KW-0808">Transferase</keyword>
<dbReference type="EC" id="2.7.1.40" evidence="5 15"/>
<sequence length="476" mass="51199">MRRSKIVCTLGPAVDSYEQLKALIEAGMNVARFNFSHGSHAEHQERYDRVRQAAADTGKAVGVLADLQGPKIRLETFAEGPVELVRGDEFTITTEDVPGDKSICGTTYKGLPGDVAKGDQVLINDGNVELKVVSVEGPKVRTVVIEGGVISDHKGINLPGAAVNVPALSEKDVEDLRFALRMGCDMVALSFVRDANDVKDVHKVMDEEGRRVPVIAKVEKPQAVNNMEGVVAAFDAVMVARGDLAVEYPLEKVPMVQKRLVELCRRNAKPVIVATQMMESMITNSRPTRAEASDVANAILDGADAVMLSAESSVGAYPIETVKTMSRIVEAAEEELLSKGLQPLVPGKKPRTQGGSVARAAAEIAEFLDAKSLVAFTHSGDTARRLSRYRPVQPILAFTTSQDTCNQLTLSWGVNTQIVQHVDNTDDMVELVDAEMMKINACNTGDTIIITAGSPPGVPGTTNMVRVHHLGGGRRD</sequence>
<reference evidence="19 20" key="1">
    <citation type="submission" date="2020-08" db="EMBL/GenBank/DDBJ databases">
        <title>Genemic of Streptomyces polyaspartic.</title>
        <authorList>
            <person name="Liu W."/>
        </authorList>
    </citation>
    <scope>NUCLEOTIDE SEQUENCE [LARGE SCALE GENOMIC DNA]</scope>
    <source>
        <strain evidence="19 20">TRM66268-LWL</strain>
    </source>
</reference>
<proteinExistence type="inferred from homology"/>
<gene>
    <name evidence="19" type="primary">pyk</name>
    <name evidence="19" type="ORF">H9Y04_02360</name>
</gene>
<dbReference type="InterPro" id="IPR015793">
    <property type="entry name" value="Pyrv_Knase_brl"/>
</dbReference>
<keyword evidence="14 19" id="KW-0670">Pyruvate</keyword>
<dbReference type="GO" id="GO:0004743">
    <property type="term" value="F:pyruvate kinase activity"/>
    <property type="evidence" value="ECO:0007669"/>
    <property type="project" value="UniProtKB-EC"/>
</dbReference>
<keyword evidence="12 16" id="KW-0460">Magnesium</keyword>
<dbReference type="InterPro" id="IPR011037">
    <property type="entry name" value="Pyrv_Knase-like_insert_dom_sf"/>
</dbReference>
<name>A0ABR7S952_9ACTN</name>
<dbReference type="Proteomes" id="UP000642284">
    <property type="component" value="Unassembled WGS sequence"/>
</dbReference>
<feature type="domain" description="Pyruvate kinase C-terminal" evidence="18">
    <location>
        <begin position="356"/>
        <end position="468"/>
    </location>
</feature>
<evidence type="ECO:0000256" key="7">
    <source>
        <dbReference type="ARBA" id="ARBA00022679"/>
    </source>
</evidence>
<dbReference type="NCBIfam" id="TIGR01064">
    <property type="entry name" value="pyruv_kin"/>
    <property type="match status" value="1"/>
</dbReference>
<evidence type="ECO:0000256" key="1">
    <source>
        <dbReference type="ARBA" id="ARBA00001958"/>
    </source>
</evidence>
<dbReference type="SUPFAM" id="SSF51621">
    <property type="entry name" value="Phosphoenolpyruvate/pyruvate domain"/>
    <property type="match status" value="1"/>
</dbReference>
<dbReference type="InterPro" id="IPR015795">
    <property type="entry name" value="Pyrv_Knase_C"/>
</dbReference>
<evidence type="ECO:0000256" key="2">
    <source>
        <dbReference type="ARBA" id="ARBA00004997"/>
    </source>
</evidence>
<dbReference type="PROSITE" id="PS00110">
    <property type="entry name" value="PYRUVATE_KINASE"/>
    <property type="match status" value="1"/>
</dbReference>
<dbReference type="InterPro" id="IPR015806">
    <property type="entry name" value="Pyrv_Knase_insert_dom_sf"/>
</dbReference>
<comment type="cofactor">
    <cofactor evidence="1">
        <name>K(+)</name>
        <dbReference type="ChEBI" id="CHEBI:29103"/>
    </cofactor>
</comment>
<evidence type="ECO:0000256" key="8">
    <source>
        <dbReference type="ARBA" id="ARBA00022723"/>
    </source>
</evidence>
<feature type="domain" description="Pyruvate kinase barrel" evidence="17">
    <location>
        <begin position="1"/>
        <end position="322"/>
    </location>
</feature>
<dbReference type="NCBIfam" id="NF004978">
    <property type="entry name" value="PRK06354.1"/>
    <property type="match status" value="1"/>
</dbReference>
<evidence type="ECO:0000256" key="10">
    <source>
        <dbReference type="ARBA" id="ARBA00022777"/>
    </source>
</evidence>
<protein>
    <recommendedName>
        <fullName evidence="6 15">Pyruvate kinase</fullName>
        <ecNumber evidence="5 15">2.7.1.40</ecNumber>
    </recommendedName>
</protein>
<keyword evidence="11" id="KW-0067">ATP-binding</keyword>
<dbReference type="InterPro" id="IPR001697">
    <property type="entry name" value="Pyr_Knase"/>
</dbReference>
<dbReference type="SUPFAM" id="SSF52935">
    <property type="entry name" value="PK C-terminal domain-like"/>
    <property type="match status" value="1"/>
</dbReference>
<dbReference type="GO" id="GO:0016301">
    <property type="term" value="F:kinase activity"/>
    <property type="evidence" value="ECO:0007669"/>
    <property type="project" value="UniProtKB-KW"/>
</dbReference>
<evidence type="ECO:0000256" key="12">
    <source>
        <dbReference type="ARBA" id="ARBA00022842"/>
    </source>
</evidence>
<evidence type="ECO:0000256" key="11">
    <source>
        <dbReference type="ARBA" id="ARBA00022840"/>
    </source>
</evidence>
<dbReference type="InterPro" id="IPR015813">
    <property type="entry name" value="Pyrv/PenolPyrv_kinase-like_dom"/>
</dbReference>
<dbReference type="SUPFAM" id="SSF50800">
    <property type="entry name" value="PK beta-barrel domain-like"/>
    <property type="match status" value="1"/>
</dbReference>
<accession>A0ABR7S952</accession>
<comment type="pathway">
    <text evidence="2 16">Carbohydrate degradation; glycolysis; pyruvate from D-glyceraldehyde 3-phosphate: step 5/5.</text>
</comment>
<dbReference type="NCBIfam" id="NF004491">
    <property type="entry name" value="PRK05826.1"/>
    <property type="match status" value="1"/>
</dbReference>
<dbReference type="NCBIfam" id="NF004886">
    <property type="entry name" value="PRK06247.1"/>
    <property type="match status" value="1"/>
</dbReference>
<evidence type="ECO:0000256" key="3">
    <source>
        <dbReference type="ARBA" id="ARBA00008663"/>
    </source>
</evidence>
<dbReference type="InterPro" id="IPR018209">
    <property type="entry name" value="Pyrv_Knase_AS"/>
</dbReference>
<dbReference type="RefSeq" id="WP_187811948.1">
    <property type="nucleotide sequence ID" value="NZ_JACTVJ010000002.1"/>
</dbReference>
<evidence type="ECO:0000256" key="4">
    <source>
        <dbReference type="ARBA" id="ARBA00011881"/>
    </source>
</evidence>
<dbReference type="InterPro" id="IPR040442">
    <property type="entry name" value="Pyrv_kinase-like_dom_sf"/>
</dbReference>
<evidence type="ECO:0000256" key="6">
    <source>
        <dbReference type="ARBA" id="ARBA00018587"/>
    </source>
</evidence>
<comment type="caution">
    <text evidence="19">The sequence shown here is derived from an EMBL/GenBank/DDBJ whole genome shotgun (WGS) entry which is preliminary data.</text>
</comment>
<organism evidence="19 20">
    <name type="scientific">Streptomyces polyasparticus</name>
    <dbReference type="NCBI Taxonomy" id="2767826"/>
    <lineage>
        <taxon>Bacteria</taxon>
        <taxon>Bacillati</taxon>
        <taxon>Actinomycetota</taxon>
        <taxon>Actinomycetes</taxon>
        <taxon>Kitasatosporales</taxon>
        <taxon>Streptomycetaceae</taxon>
        <taxon>Streptomyces</taxon>
    </lineage>
</organism>
<dbReference type="Pfam" id="PF02887">
    <property type="entry name" value="PK_C"/>
    <property type="match status" value="1"/>
</dbReference>
<comment type="similarity">
    <text evidence="3 16">Belongs to the pyruvate kinase family.</text>
</comment>
<dbReference type="PANTHER" id="PTHR11817">
    <property type="entry name" value="PYRUVATE KINASE"/>
    <property type="match status" value="1"/>
</dbReference>
<evidence type="ECO:0000313" key="20">
    <source>
        <dbReference type="Proteomes" id="UP000642284"/>
    </source>
</evidence>
<evidence type="ECO:0000256" key="14">
    <source>
        <dbReference type="ARBA" id="ARBA00023317"/>
    </source>
</evidence>
<dbReference type="PRINTS" id="PR01050">
    <property type="entry name" value="PYRUVTKNASE"/>
</dbReference>
<dbReference type="Gene3D" id="3.40.1380.20">
    <property type="entry name" value="Pyruvate kinase, C-terminal domain"/>
    <property type="match status" value="1"/>
</dbReference>
<evidence type="ECO:0000256" key="16">
    <source>
        <dbReference type="RuleBase" id="RU000504"/>
    </source>
</evidence>
<keyword evidence="13 16" id="KW-0324">Glycolysis</keyword>
<evidence type="ECO:0000256" key="15">
    <source>
        <dbReference type="NCBIfam" id="TIGR01064"/>
    </source>
</evidence>
<dbReference type="EMBL" id="JACTVJ010000002">
    <property type="protein sequence ID" value="MBC9711414.1"/>
    <property type="molecule type" value="Genomic_DNA"/>
</dbReference>
<keyword evidence="9" id="KW-0547">Nucleotide-binding</keyword>